<gene>
    <name evidence="1" type="ORF">JOC27_000469</name>
</gene>
<dbReference type="Proteomes" id="UP000823201">
    <property type="component" value="Unassembled WGS sequence"/>
</dbReference>
<reference evidence="1 2" key="1">
    <citation type="submission" date="2021-01" db="EMBL/GenBank/DDBJ databases">
        <title>Genomic Encyclopedia of Type Strains, Phase IV (KMG-IV): sequencing the most valuable type-strain genomes for metagenomic binning, comparative biology and taxonomic classification.</title>
        <authorList>
            <person name="Goeker M."/>
        </authorList>
    </citation>
    <scope>NUCLEOTIDE SEQUENCE [LARGE SCALE GENOMIC DNA]</scope>
    <source>
        <strain evidence="1 2">DSM 100968</strain>
    </source>
</reference>
<dbReference type="EMBL" id="JAFBEV010000003">
    <property type="protein sequence ID" value="MBM7657028.1"/>
    <property type="molecule type" value="Genomic_DNA"/>
</dbReference>
<accession>A0ABS2Q5N0</accession>
<evidence type="ECO:0000313" key="1">
    <source>
        <dbReference type="EMBL" id="MBM7657028.1"/>
    </source>
</evidence>
<evidence type="ECO:0000313" key="2">
    <source>
        <dbReference type="Proteomes" id="UP000823201"/>
    </source>
</evidence>
<organism evidence="1 2">
    <name type="scientific">Sporolactobacillus spathodeae</name>
    <dbReference type="NCBI Taxonomy" id="1465502"/>
    <lineage>
        <taxon>Bacteria</taxon>
        <taxon>Bacillati</taxon>
        <taxon>Bacillota</taxon>
        <taxon>Bacilli</taxon>
        <taxon>Bacillales</taxon>
        <taxon>Sporolactobacillaceae</taxon>
        <taxon>Sporolactobacillus</taxon>
    </lineage>
</organism>
<keyword evidence="2" id="KW-1185">Reference proteome</keyword>
<comment type="caution">
    <text evidence="1">The sequence shown here is derived from an EMBL/GenBank/DDBJ whole genome shotgun (WGS) entry which is preliminary data.</text>
</comment>
<protein>
    <submittedName>
        <fullName evidence="1">Uncharacterized protein</fullName>
    </submittedName>
</protein>
<proteinExistence type="predicted"/>
<sequence length="42" mass="4811">MDEKVIFLIIEPLATYAGRFFCALDTFMTLLRGADRFLSINP</sequence>
<name>A0ABS2Q5N0_9BACL</name>